<dbReference type="Proteomes" id="UP001054889">
    <property type="component" value="Unassembled WGS sequence"/>
</dbReference>
<proteinExistence type="predicted"/>
<evidence type="ECO:0000313" key="1">
    <source>
        <dbReference type="EMBL" id="GJN24701.1"/>
    </source>
</evidence>
<dbReference type="EMBL" id="BQKI01000077">
    <property type="protein sequence ID" value="GJN24701.1"/>
    <property type="molecule type" value="Genomic_DNA"/>
</dbReference>
<comment type="caution">
    <text evidence="1">The sequence shown here is derived from an EMBL/GenBank/DDBJ whole genome shotgun (WGS) entry which is preliminary data.</text>
</comment>
<gene>
    <name evidence="1" type="primary">gb12456</name>
    <name evidence="1" type="ORF">PR202_gb12456</name>
</gene>
<keyword evidence="2" id="KW-1185">Reference proteome</keyword>
<evidence type="ECO:0000313" key="2">
    <source>
        <dbReference type="Proteomes" id="UP001054889"/>
    </source>
</evidence>
<accession>A0AAV5EQ35</accession>
<organism evidence="1 2">
    <name type="scientific">Eleusine coracana subsp. coracana</name>
    <dbReference type="NCBI Taxonomy" id="191504"/>
    <lineage>
        <taxon>Eukaryota</taxon>
        <taxon>Viridiplantae</taxon>
        <taxon>Streptophyta</taxon>
        <taxon>Embryophyta</taxon>
        <taxon>Tracheophyta</taxon>
        <taxon>Spermatophyta</taxon>
        <taxon>Magnoliopsida</taxon>
        <taxon>Liliopsida</taxon>
        <taxon>Poales</taxon>
        <taxon>Poaceae</taxon>
        <taxon>PACMAD clade</taxon>
        <taxon>Chloridoideae</taxon>
        <taxon>Cynodonteae</taxon>
        <taxon>Eleusininae</taxon>
        <taxon>Eleusine</taxon>
    </lineage>
</organism>
<protein>
    <submittedName>
        <fullName evidence="1">Uncharacterized protein</fullName>
    </submittedName>
</protein>
<name>A0AAV5EQ35_ELECO</name>
<reference evidence="1" key="1">
    <citation type="journal article" date="2018" name="DNA Res.">
        <title>Multiple hybrid de novo genome assembly of finger millet, an orphan allotetraploid crop.</title>
        <authorList>
            <person name="Hatakeyama M."/>
            <person name="Aluri S."/>
            <person name="Balachadran M.T."/>
            <person name="Sivarajan S.R."/>
            <person name="Patrignani A."/>
            <person name="Gruter S."/>
            <person name="Poveda L."/>
            <person name="Shimizu-Inatsugi R."/>
            <person name="Baeten J."/>
            <person name="Francoijs K.J."/>
            <person name="Nataraja K.N."/>
            <person name="Reddy Y.A.N."/>
            <person name="Phadnis S."/>
            <person name="Ravikumar R.L."/>
            <person name="Schlapbach R."/>
            <person name="Sreeman S.M."/>
            <person name="Shimizu K.K."/>
        </authorList>
    </citation>
    <scope>NUCLEOTIDE SEQUENCE</scope>
</reference>
<sequence>MSPAPTGAKGYEPPAASLHPGGYCCGSWHEFPEPLTAGCCRCRRLLNPSTVVLHSSAPLQETFLKPISSLQLVMEETS</sequence>
<dbReference type="AlphaFoldDB" id="A0AAV5EQ35"/>
<reference evidence="1" key="2">
    <citation type="submission" date="2021-12" db="EMBL/GenBank/DDBJ databases">
        <title>Resequencing data analysis of finger millet.</title>
        <authorList>
            <person name="Hatakeyama M."/>
            <person name="Aluri S."/>
            <person name="Balachadran M.T."/>
            <person name="Sivarajan S.R."/>
            <person name="Poveda L."/>
            <person name="Shimizu-Inatsugi R."/>
            <person name="Schlapbach R."/>
            <person name="Sreeman S.M."/>
            <person name="Shimizu K.K."/>
        </authorList>
    </citation>
    <scope>NUCLEOTIDE SEQUENCE</scope>
</reference>